<reference evidence="3" key="1">
    <citation type="submission" date="2016-11" db="UniProtKB">
        <authorList>
            <consortium name="WormBaseParasite"/>
        </authorList>
    </citation>
    <scope>IDENTIFICATION</scope>
</reference>
<evidence type="ECO:0000313" key="3">
    <source>
        <dbReference type="WBParaSite" id="L893_g134.t1"/>
    </source>
</evidence>
<feature type="compositionally biased region" description="Polar residues" evidence="1">
    <location>
        <begin position="146"/>
        <end position="156"/>
    </location>
</feature>
<feature type="compositionally biased region" description="Basic and acidic residues" evidence="1">
    <location>
        <begin position="122"/>
        <end position="138"/>
    </location>
</feature>
<accession>A0A1I7Y7Z8</accession>
<organism evidence="2 3">
    <name type="scientific">Steinernema glaseri</name>
    <dbReference type="NCBI Taxonomy" id="37863"/>
    <lineage>
        <taxon>Eukaryota</taxon>
        <taxon>Metazoa</taxon>
        <taxon>Ecdysozoa</taxon>
        <taxon>Nematoda</taxon>
        <taxon>Chromadorea</taxon>
        <taxon>Rhabditida</taxon>
        <taxon>Tylenchina</taxon>
        <taxon>Panagrolaimomorpha</taxon>
        <taxon>Strongyloidoidea</taxon>
        <taxon>Steinernematidae</taxon>
        <taxon>Steinernema</taxon>
    </lineage>
</organism>
<evidence type="ECO:0000313" key="2">
    <source>
        <dbReference type="Proteomes" id="UP000095287"/>
    </source>
</evidence>
<dbReference type="WBParaSite" id="L893_g134.t1">
    <property type="protein sequence ID" value="L893_g134.t1"/>
    <property type="gene ID" value="L893_g134"/>
</dbReference>
<name>A0A1I7Y7Z8_9BILA</name>
<dbReference type="AlphaFoldDB" id="A0A1I7Y7Z8"/>
<evidence type="ECO:0000256" key="1">
    <source>
        <dbReference type="SAM" id="MobiDB-lite"/>
    </source>
</evidence>
<dbReference type="Proteomes" id="UP000095287">
    <property type="component" value="Unplaced"/>
</dbReference>
<feature type="region of interest" description="Disordered" evidence="1">
    <location>
        <begin position="90"/>
        <end position="224"/>
    </location>
</feature>
<proteinExistence type="predicted"/>
<keyword evidence="2" id="KW-1185">Reference proteome</keyword>
<feature type="compositionally biased region" description="Basic residues" evidence="1">
    <location>
        <begin position="101"/>
        <end position="112"/>
    </location>
</feature>
<feature type="compositionally biased region" description="Basic and acidic residues" evidence="1">
    <location>
        <begin position="201"/>
        <end position="216"/>
    </location>
</feature>
<feature type="region of interest" description="Disordered" evidence="1">
    <location>
        <begin position="238"/>
        <end position="272"/>
    </location>
</feature>
<sequence>MTGFTRARIQAFKCHKMPCYRRLPRAKEGADKDLPARIRKERCAAPTAWNYKCYKRLKKGEKKVLTIEQYSDGRTDLRRKGNHIEMQIAIGAQTDGTTAKHVAKKRHHKHPPLRGSTGRSPPEGEPHRDANRDRRTDAMEPPPGTSPKNGTINTLRSEAPQAAAYPESSRQDHSGLSGVIAPGPPDHPRVSGLGTMGQYWPKKESPNRTNENDVRKQSLQRGGTDFVSGAWATVVEGSGQLAGQERPAEDQLPSSVRFPRDCPIGLPVREAP</sequence>
<protein>
    <submittedName>
        <fullName evidence="3">Transposase</fullName>
    </submittedName>
</protein>